<dbReference type="Gene3D" id="2.170.150.80">
    <property type="entry name" value="NAC domain"/>
    <property type="match status" value="1"/>
</dbReference>
<evidence type="ECO:0000256" key="3">
    <source>
        <dbReference type="ARBA" id="ARBA00023163"/>
    </source>
</evidence>
<organism evidence="7 8">
    <name type="scientific">Spinacia oleracea</name>
    <name type="common">Spinach</name>
    <dbReference type="NCBI Taxonomy" id="3562"/>
    <lineage>
        <taxon>Eukaryota</taxon>
        <taxon>Viridiplantae</taxon>
        <taxon>Streptophyta</taxon>
        <taxon>Embryophyta</taxon>
        <taxon>Tracheophyta</taxon>
        <taxon>Spermatophyta</taxon>
        <taxon>Magnoliopsida</taxon>
        <taxon>eudicotyledons</taxon>
        <taxon>Gunneridae</taxon>
        <taxon>Pentapetalae</taxon>
        <taxon>Caryophyllales</taxon>
        <taxon>Chenopodiaceae</taxon>
        <taxon>Chenopodioideae</taxon>
        <taxon>Anserineae</taxon>
        <taxon>Spinacia</taxon>
    </lineage>
</organism>
<accession>A0A9R0JGT4</accession>
<proteinExistence type="predicted"/>
<dbReference type="GO" id="GO:0006355">
    <property type="term" value="P:regulation of DNA-templated transcription"/>
    <property type="evidence" value="ECO:0007669"/>
    <property type="project" value="InterPro"/>
</dbReference>
<evidence type="ECO:0000313" key="8">
    <source>
        <dbReference type="RefSeq" id="XP_021866240.2"/>
    </source>
</evidence>
<dbReference type="PANTHER" id="PTHR31744">
    <property type="entry name" value="PROTEIN CUP-SHAPED COTYLEDON 2-RELATED"/>
    <property type="match status" value="1"/>
</dbReference>
<feature type="region of interest" description="Disordered" evidence="5">
    <location>
        <begin position="242"/>
        <end position="305"/>
    </location>
</feature>
<dbReference type="InterPro" id="IPR036093">
    <property type="entry name" value="NAC_dom_sf"/>
</dbReference>
<feature type="compositionally biased region" description="Low complexity" evidence="5">
    <location>
        <begin position="212"/>
        <end position="224"/>
    </location>
</feature>
<evidence type="ECO:0000256" key="2">
    <source>
        <dbReference type="ARBA" id="ARBA00023125"/>
    </source>
</evidence>
<evidence type="ECO:0000259" key="6">
    <source>
        <dbReference type="PROSITE" id="PS51005"/>
    </source>
</evidence>
<feature type="compositionally biased region" description="Pro residues" evidence="5">
    <location>
        <begin position="296"/>
        <end position="305"/>
    </location>
</feature>
<feature type="compositionally biased region" description="Low complexity" evidence="5">
    <location>
        <begin position="29"/>
        <end position="38"/>
    </location>
</feature>
<evidence type="ECO:0000313" key="7">
    <source>
        <dbReference type="Proteomes" id="UP000813463"/>
    </source>
</evidence>
<dbReference type="SUPFAM" id="SSF101941">
    <property type="entry name" value="NAC domain"/>
    <property type="match status" value="1"/>
</dbReference>
<protein>
    <submittedName>
        <fullName evidence="8">NAC domain-containing protein 35</fullName>
    </submittedName>
</protein>
<dbReference type="PANTHER" id="PTHR31744:SF194">
    <property type="entry name" value="OS01G0888300 PROTEIN"/>
    <property type="match status" value="1"/>
</dbReference>
<dbReference type="GO" id="GO:0003677">
    <property type="term" value="F:DNA binding"/>
    <property type="evidence" value="ECO:0007669"/>
    <property type="project" value="UniProtKB-KW"/>
</dbReference>
<feature type="region of interest" description="Disordered" evidence="5">
    <location>
        <begin position="1"/>
        <end position="50"/>
    </location>
</feature>
<evidence type="ECO:0000256" key="5">
    <source>
        <dbReference type="SAM" id="MobiDB-lite"/>
    </source>
</evidence>
<keyword evidence="1" id="KW-0805">Transcription regulation</keyword>
<dbReference type="InterPro" id="IPR003441">
    <property type="entry name" value="NAC-dom"/>
</dbReference>
<feature type="compositionally biased region" description="Low complexity" evidence="5">
    <location>
        <begin position="8"/>
        <end position="21"/>
    </location>
</feature>
<dbReference type="Proteomes" id="UP000813463">
    <property type="component" value="Chromosome 3"/>
</dbReference>
<reference evidence="7" key="1">
    <citation type="journal article" date="2021" name="Nat. Commun.">
        <title>Genomic analyses provide insights into spinach domestication and the genetic basis of agronomic traits.</title>
        <authorList>
            <person name="Cai X."/>
            <person name="Sun X."/>
            <person name="Xu C."/>
            <person name="Sun H."/>
            <person name="Wang X."/>
            <person name="Ge C."/>
            <person name="Zhang Z."/>
            <person name="Wang Q."/>
            <person name="Fei Z."/>
            <person name="Jiao C."/>
            <person name="Wang Q."/>
        </authorList>
    </citation>
    <scope>NUCLEOTIDE SEQUENCE [LARGE SCALE GENOMIC DNA]</scope>
    <source>
        <strain evidence="7">cv. Varoflay</strain>
    </source>
</reference>
<feature type="region of interest" description="Disordered" evidence="5">
    <location>
        <begin position="440"/>
        <end position="459"/>
    </location>
</feature>
<gene>
    <name evidence="8" type="primary">LOC110804949</name>
</gene>
<dbReference type="AlphaFoldDB" id="A0A9R0JGT4"/>
<keyword evidence="7" id="KW-1185">Reference proteome</keyword>
<dbReference type="Pfam" id="PF02365">
    <property type="entry name" value="NAM"/>
    <property type="match status" value="1"/>
</dbReference>
<feature type="compositionally biased region" description="Low complexity" evidence="5">
    <location>
        <begin position="449"/>
        <end position="459"/>
    </location>
</feature>
<reference evidence="8" key="2">
    <citation type="submission" date="2025-08" db="UniProtKB">
        <authorList>
            <consortium name="RefSeq"/>
        </authorList>
    </citation>
    <scope>IDENTIFICATION</scope>
    <source>
        <tissue evidence="8">Leaf</tissue>
    </source>
</reference>
<dbReference type="KEGG" id="soe:110804949"/>
<dbReference type="PROSITE" id="PS51005">
    <property type="entry name" value="NAC"/>
    <property type="match status" value="1"/>
</dbReference>
<keyword evidence="3" id="KW-0804">Transcription</keyword>
<sequence>MAIANTMNLSNVDINNSGNNNDKQEDDQQPQQQQQQQQSDHDDDEHEHDMVMPGFRFHPTEEELVEFYLRRKVEGKKFNVELITFLDLYRYDPWELPALAAIGEKEWFFYVPRDRKYRNGDRPNRVTTSGYWKATGADRMIRGENSRPIGLKKTLVFYSGKAPKGIRTSWIMNEYRLPQHETERYQKAEISLCRVYKRPGVEDHPSVPRGNSLPSRSSKATSSSSERKNYHNAFRAQTTCLQQQMEQQQPPPQMGEKVSETDASSSTEVGTALGLSHHSSYSAVSPLATPLQQSLTPPPPQPPTPSSIEVNRMMQLLNDNHPNLKHHQVVSGGGGGGGGDHGVITSMSSPLNASITHPSSALLHQPSMEDIHRLVEYQQACIHHHFQQQQQPLPQQHHQQFQFEALNNSGNPSSSGSTTNNLPFLFSNYLFSPAQQAQASLIDNPHPPTTTAAGGSSSSLQLPPVTVAGAGAGLAFSDRSLWDWNPYSEPNRDHFSNLFK</sequence>
<name>A0A9R0JGT4_SPIOL</name>
<feature type="domain" description="NAC" evidence="6">
    <location>
        <begin position="51"/>
        <end position="198"/>
    </location>
</feature>
<feature type="region of interest" description="Disordered" evidence="5">
    <location>
        <begin position="200"/>
        <end position="229"/>
    </location>
</feature>
<evidence type="ECO:0000256" key="1">
    <source>
        <dbReference type="ARBA" id="ARBA00023015"/>
    </source>
</evidence>
<keyword evidence="2" id="KW-0238">DNA-binding</keyword>
<keyword evidence="4" id="KW-0539">Nucleus</keyword>
<evidence type="ECO:0000256" key="4">
    <source>
        <dbReference type="ARBA" id="ARBA00023242"/>
    </source>
</evidence>
<dbReference type="GO" id="GO:0005634">
    <property type="term" value="C:nucleus"/>
    <property type="evidence" value="ECO:0007669"/>
    <property type="project" value="UniProtKB-SubCell"/>
</dbReference>
<dbReference type="GeneID" id="110804949"/>
<dbReference type="GO" id="GO:0099402">
    <property type="term" value="P:plant organ development"/>
    <property type="evidence" value="ECO:0007669"/>
    <property type="project" value="UniProtKB-ARBA"/>
</dbReference>
<feature type="compositionally biased region" description="Low complexity" evidence="5">
    <location>
        <begin position="286"/>
        <end position="295"/>
    </location>
</feature>
<dbReference type="RefSeq" id="XP_021866240.2">
    <property type="nucleotide sequence ID" value="XM_022010548.2"/>
</dbReference>